<dbReference type="PANTHER" id="PTHR11851">
    <property type="entry name" value="METALLOPROTEASE"/>
    <property type="match status" value="1"/>
</dbReference>
<evidence type="ECO:0008006" key="7">
    <source>
        <dbReference type="Google" id="ProtNLM"/>
    </source>
</evidence>
<evidence type="ECO:0000313" key="6">
    <source>
        <dbReference type="Proteomes" id="UP000178059"/>
    </source>
</evidence>
<dbReference type="InterPro" id="IPR001431">
    <property type="entry name" value="Pept_M16_Zn_BS"/>
</dbReference>
<dbReference type="STRING" id="1801743.A2824_02740"/>
<accession>A0A1F6VIX9</accession>
<feature type="domain" description="Peptidase M16 N-terminal" evidence="3">
    <location>
        <begin position="19"/>
        <end position="146"/>
    </location>
</feature>
<protein>
    <recommendedName>
        <fullName evidence="7">Peptidase M16</fullName>
    </recommendedName>
</protein>
<dbReference type="GO" id="GO:0046872">
    <property type="term" value="F:metal ion binding"/>
    <property type="evidence" value="ECO:0007669"/>
    <property type="project" value="InterPro"/>
</dbReference>
<dbReference type="EMBL" id="MFTT01000023">
    <property type="protein sequence ID" value="OGI69574.1"/>
    <property type="molecule type" value="Genomic_DNA"/>
</dbReference>
<evidence type="ECO:0000259" key="3">
    <source>
        <dbReference type="Pfam" id="PF00675"/>
    </source>
</evidence>
<proteinExistence type="inferred from homology"/>
<dbReference type="Gene3D" id="3.30.830.10">
    <property type="entry name" value="Metalloenzyme, LuxS/M16 peptidase-like"/>
    <property type="match status" value="2"/>
</dbReference>
<sequence length="422" mass="48192">MKFSKKTLKNGLRIITVPMKDNPTVTVMVLVEAGSKYETKKINGLSHFLEHMIFKGTPRRRTPAHIAHELDGLGAESNAFTGHEYTGFYAKADEKHFEKILDIISDIYLHSTFPDKEIEKEKGVIIEEINMIEDRPDHKVHDIFRGLLYGDQPAGWDIIGRKDVIRRMKRKDFLAYRKAHYVPAATAIVVAGRISENEVKKEVSRIFGKIKKSPKRGKKKVIENQKSPAALIKYKKTDQTHLVLGFRAFSLFDKRSPTLTVLSALLAGGMSSRLFQKLREEMGVCYYVYGMPDLSTDHGFFSISAGVNNKRVKEVIKVILEECNRLKKGLVSEEELKKVKEYIIGNSKLHLESSDSLASFYAHQEILRHQIEMPENKWKKIRAVKAKDILKLSGEIFQNDTLNLSLVGPFKDNRPIEKILKL</sequence>
<dbReference type="InterPro" id="IPR050361">
    <property type="entry name" value="MPP/UQCRC_Complex"/>
</dbReference>
<organism evidence="5 6">
    <name type="scientific">Candidatus Nomurabacteria bacterium RIFCSPHIGHO2_01_FULL_42_16</name>
    <dbReference type="NCBI Taxonomy" id="1801743"/>
    <lineage>
        <taxon>Bacteria</taxon>
        <taxon>Candidatus Nomuraibacteriota</taxon>
    </lineage>
</organism>
<comment type="similarity">
    <text evidence="1 2">Belongs to the peptidase M16 family.</text>
</comment>
<dbReference type="InterPro" id="IPR007863">
    <property type="entry name" value="Peptidase_M16_C"/>
</dbReference>
<dbReference type="PANTHER" id="PTHR11851:SF49">
    <property type="entry name" value="MITOCHONDRIAL-PROCESSING PEPTIDASE SUBUNIT ALPHA"/>
    <property type="match status" value="1"/>
</dbReference>
<name>A0A1F6VIX9_9BACT</name>
<dbReference type="SUPFAM" id="SSF63411">
    <property type="entry name" value="LuxS/MPP-like metallohydrolase"/>
    <property type="match status" value="2"/>
</dbReference>
<evidence type="ECO:0000256" key="2">
    <source>
        <dbReference type="RuleBase" id="RU004447"/>
    </source>
</evidence>
<dbReference type="InterPro" id="IPR011249">
    <property type="entry name" value="Metalloenz_LuxS/M16"/>
</dbReference>
<comment type="caution">
    <text evidence="5">The sequence shown here is derived from an EMBL/GenBank/DDBJ whole genome shotgun (WGS) entry which is preliminary data.</text>
</comment>
<reference evidence="5 6" key="1">
    <citation type="journal article" date="2016" name="Nat. Commun.">
        <title>Thousands of microbial genomes shed light on interconnected biogeochemical processes in an aquifer system.</title>
        <authorList>
            <person name="Anantharaman K."/>
            <person name="Brown C.T."/>
            <person name="Hug L.A."/>
            <person name="Sharon I."/>
            <person name="Castelle C.J."/>
            <person name="Probst A.J."/>
            <person name="Thomas B.C."/>
            <person name="Singh A."/>
            <person name="Wilkins M.J."/>
            <person name="Karaoz U."/>
            <person name="Brodie E.L."/>
            <person name="Williams K.H."/>
            <person name="Hubbard S.S."/>
            <person name="Banfield J.F."/>
        </authorList>
    </citation>
    <scope>NUCLEOTIDE SEQUENCE [LARGE SCALE GENOMIC DNA]</scope>
</reference>
<dbReference type="GO" id="GO:0004222">
    <property type="term" value="F:metalloendopeptidase activity"/>
    <property type="evidence" value="ECO:0007669"/>
    <property type="project" value="InterPro"/>
</dbReference>
<dbReference type="PROSITE" id="PS00143">
    <property type="entry name" value="INSULINASE"/>
    <property type="match status" value="1"/>
</dbReference>
<feature type="domain" description="Peptidase M16 C-terminal" evidence="4">
    <location>
        <begin position="168"/>
        <end position="341"/>
    </location>
</feature>
<evidence type="ECO:0000256" key="1">
    <source>
        <dbReference type="ARBA" id="ARBA00007261"/>
    </source>
</evidence>
<dbReference type="Pfam" id="PF00675">
    <property type="entry name" value="Peptidase_M16"/>
    <property type="match status" value="1"/>
</dbReference>
<dbReference type="Pfam" id="PF05193">
    <property type="entry name" value="Peptidase_M16_C"/>
    <property type="match status" value="1"/>
</dbReference>
<dbReference type="GO" id="GO:0006508">
    <property type="term" value="P:proteolysis"/>
    <property type="evidence" value="ECO:0007669"/>
    <property type="project" value="InterPro"/>
</dbReference>
<dbReference type="Proteomes" id="UP000178059">
    <property type="component" value="Unassembled WGS sequence"/>
</dbReference>
<dbReference type="AlphaFoldDB" id="A0A1F6VIX9"/>
<gene>
    <name evidence="5" type="ORF">A2824_02740</name>
</gene>
<evidence type="ECO:0000313" key="5">
    <source>
        <dbReference type="EMBL" id="OGI69574.1"/>
    </source>
</evidence>
<evidence type="ECO:0000259" key="4">
    <source>
        <dbReference type="Pfam" id="PF05193"/>
    </source>
</evidence>
<dbReference type="InterPro" id="IPR011765">
    <property type="entry name" value="Pept_M16_N"/>
</dbReference>